<dbReference type="Proteomes" id="UP001151081">
    <property type="component" value="Unassembled WGS sequence"/>
</dbReference>
<evidence type="ECO:0000256" key="3">
    <source>
        <dbReference type="ARBA" id="ARBA00022692"/>
    </source>
</evidence>
<keyword evidence="5 7" id="KW-0472">Membrane</keyword>
<feature type="transmembrane region" description="Helical" evidence="7">
    <location>
        <begin position="147"/>
        <end position="166"/>
    </location>
</feature>
<dbReference type="InterPro" id="IPR002549">
    <property type="entry name" value="AI-2E-like"/>
</dbReference>
<keyword evidence="4 7" id="KW-1133">Transmembrane helix</keyword>
<comment type="caution">
    <text evidence="8">The sequence shown here is derived from an EMBL/GenBank/DDBJ whole genome shotgun (WGS) entry which is preliminary data.</text>
</comment>
<dbReference type="GO" id="GO:0016020">
    <property type="term" value="C:membrane"/>
    <property type="evidence" value="ECO:0007669"/>
    <property type="project" value="UniProtKB-SubCell"/>
</dbReference>
<evidence type="ECO:0000256" key="1">
    <source>
        <dbReference type="ARBA" id="ARBA00004141"/>
    </source>
</evidence>
<protein>
    <submittedName>
        <fullName evidence="8">AI-2E family transporter</fullName>
    </submittedName>
</protein>
<evidence type="ECO:0000256" key="4">
    <source>
        <dbReference type="ARBA" id="ARBA00022989"/>
    </source>
</evidence>
<name>A0A9X3X137_9BACT</name>
<sequence length="369" mass="39762">MDRDRWLSVVLRTALLVLFFWMIRTLLVPIVLGGLFALLLSPLAEKAKPRLGRAERHTPLLFTFATIILVVIPFVFFTIEAIQSISEFLARDWTPTIQRFQSFLTEGIDIRGRSIHIGGPQLQAAIQNIGQRAASFAATFVGGMATALPGFILSLFLFGVSLYYFLRDGGKLVRWMFRFSPFPPNQTRELFASVRETVNGAILGILATAVVQGSLALLALNVFGVPNAFLLGVLAALLSFIPLVGTTPVTVGSTIYLFATGHVGSAIGMAISAVIIGLSDNVVRPWVQSSSTRMHPLIALAGIFGGLELFGPVGVFLGPVIAAMAVWTVDTYAKLHPPRREATAPPTDKDTIVPPPSKPAPAPENPPLP</sequence>
<dbReference type="PANTHER" id="PTHR21716:SF4">
    <property type="entry name" value="TRANSMEMBRANE PROTEIN 245"/>
    <property type="match status" value="1"/>
</dbReference>
<feature type="transmembrane region" description="Helical" evidence="7">
    <location>
        <begin position="60"/>
        <end position="79"/>
    </location>
</feature>
<comment type="subcellular location">
    <subcellularLocation>
        <location evidence="1">Membrane</location>
        <topology evidence="1">Multi-pass membrane protein</topology>
    </subcellularLocation>
</comment>
<dbReference type="PANTHER" id="PTHR21716">
    <property type="entry name" value="TRANSMEMBRANE PROTEIN"/>
    <property type="match status" value="1"/>
</dbReference>
<feature type="compositionally biased region" description="Basic and acidic residues" evidence="6">
    <location>
        <begin position="338"/>
        <end position="351"/>
    </location>
</feature>
<feature type="compositionally biased region" description="Pro residues" evidence="6">
    <location>
        <begin position="353"/>
        <end position="369"/>
    </location>
</feature>
<keyword evidence="9" id="KW-1185">Reference proteome</keyword>
<reference evidence="8 9" key="1">
    <citation type="submission" date="2021-04" db="EMBL/GenBank/DDBJ databases">
        <title>Genome analysis of Polyangium sp.</title>
        <authorList>
            <person name="Li Y."/>
            <person name="Wang J."/>
        </authorList>
    </citation>
    <scope>NUCLEOTIDE SEQUENCE [LARGE SCALE GENOMIC DNA]</scope>
    <source>
        <strain evidence="8 9">SDU14</strain>
    </source>
</reference>
<evidence type="ECO:0000256" key="5">
    <source>
        <dbReference type="ARBA" id="ARBA00023136"/>
    </source>
</evidence>
<evidence type="ECO:0000256" key="6">
    <source>
        <dbReference type="SAM" id="MobiDB-lite"/>
    </source>
</evidence>
<feature type="transmembrane region" description="Helical" evidence="7">
    <location>
        <begin position="225"/>
        <end position="244"/>
    </location>
</feature>
<feature type="transmembrane region" description="Helical" evidence="7">
    <location>
        <begin position="198"/>
        <end position="219"/>
    </location>
</feature>
<feature type="region of interest" description="Disordered" evidence="6">
    <location>
        <begin position="338"/>
        <end position="369"/>
    </location>
</feature>
<accession>A0A9X3X137</accession>
<evidence type="ECO:0000313" key="9">
    <source>
        <dbReference type="Proteomes" id="UP001151081"/>
    </source>
</evidence>
<gene>
    <name evidence="8" type="ORF">KEG57_07760</name>
</gene>
<comment type="similarity">
    <text evidence="2">Belongs to the autoinducer-2 exporter (AI-2E) (TC 2.A.86) family.</text>
</comment>
<dbReference type="EMBL" id="JAGTJJ010000002">
    <property type="protein sequence ID" value="MDC3980383.1"/>
    <property type="molecule type" value="Genomic_DNA"/>
</dbReference>
<organism evidence="8 9">
    <name type="scientific">Polyangium jinanense</name>
    <dbReference type="NCBI Taxonomy" id="2829994"/>
    <lineage>
        <taxon>Bacteria</taxon>
        <taxon>Pseudomonadati</taxon>
        <taxon>Myxococcota</taxon>
        <taxon>Polyangia</taxon>
        <taxon>Polyangiales</taxon>
        <taxon>Polyangiaceae</taxon>
        <taxon>Polyangium</taxon>
    </lineage>
</organism>
<dbReference type="AlphaFoldDB" id="A0A9X3X137"/>
<dbReference type="RefSeq" id="WP_272417419.1">
    <property type="nucleotide sequence ID" value="NZ_JAGTJJ010000002.1"/>
</dbReference>
<feature type="transmembrane region" description="Helical" evidence="7">
    <location>
        <begin position="256"/>
        <end position="278"/>
    </location>
</feature>
<proteinExistence type="inferred from homology"/>
<feature type="transmembrane region" description="Helical" evidence="7">
    <location>
        <begin position="298"/>
        <end position="329"/>
    </location>
</feature>
<evidence type="ECO:0000256" key="2">
    <source>
        <dbReference type="ARBA" id="ARBA00009773"/>
    </source>
</evidence>
<evidence type="ECO:0000313" key="8">
    <source>
        <dbReference type="EMBL" id="MDC3980383.1"/>
    </source>
</evidence>
<dbReference type="Pfam" id="PF01594">
    <property type="entry name" value="AI-2E_transport"/>
    <property type="match status" value="1"/>
</dbReference>
<keyword evidence="3 7" id="KW-0812">Transmembrane</keyword>
<evidence type="ECO:0000256" key="7">
    <source>
        <dbReference type="SAM" id="Phobius"/>
    </source>
</evidence>
<feature type="transmembrane region" description="Helical" evidence="7">
    <location>
        <begin position="15"/>
        <end position="40"/>
    </location>
</feature>